<dbReference type="InterPro" id="IPR037523">
    <property type="entry name" value="VOC_core"/>
</dbReference>
<evidence type="ECO:0000313" key="4">
    <source>
        <dbReference type="Proteomes" id="UP000448943"/>
    </source>
</evidence>
<dbReference type="PANTHER" id="PTHR36113">
    <property type="entry name" value="LYASE, PUTATIVE-RELATED-RELATED"/>
    <property type="match status" value="1"/>
</dbReference>
<dbReference type="RefSeq" id="WP_160647339.1">
    <property type="nucleotide sequence ID" value="NZ_SIJB01000032.1"/>
</dbReference>
<feature type="domain" description="VOC" evidence="2">
    <location>
        <begin position="6"/>
        <end position="120"/>
    </location>
</feature>
<dbReference type="InterPro" id="IPR004360">
    <property type="entry name" value="Glyas_Fos-R_dOase_dom"/>
</dbReference>
<accession>A0A6N9Q6L1</accession>
<dbReference type="CDD" id="cd06587">
    <property type="entry name" value="VOC"/>
    <property type="match status" value="1"/>
</dbReference>
<comment type="caution">
    <text evidence="3">The sequence shown here is derived from an EMBL/GenBank/DDBJ whole genome shotgun (WGS) entry which is preliminary data.</text>
</comment>
<organism evidence="3 4">
    <name type="scientific">Chengkuizengella marina</name>
    <dbReference type="NCBI Taxonomy" id="2507566"/>
    <lineage>
        <taxon>Bacteria</taxon>
        <taxon>Bacillati</taxon>
        <taxon>Bacillota</taxon>
        <taxon>Bacilli</taxon>
        <taxon>Bacillales</taxon>
        <taxon>Paenibacillaceae</taxon>
        <taxon>Chengkuizengella</taxon>
    </lineage>
</organism>
<proteinExistence type="predicted"/>
<dbReference type="EMBL" id="SIJB01000032">
    <property type="protein sequence ID" value="NBI30535.1"/>
    <property type="molecule type" value="Genomic_DNA"/>
</dbReference>
<dbReference type="SUPFAM" id="SSF54593">
    <property type="entry name" value="Glyoxalase/Bleomycin resistance protein/Dihydroxybiphenyl dioxygenase"/>
    <property type="match status" value="1"/>
</dbReference>
<sequence length="120" mass="13969">MKLIKRIDTVFVPVTDLKKSEQWYMNIFPFEVVYRSGDGNYIGFRFDDPKEMKTALTIYKVDEIRPTNHMAFNFYTEDVDALHNKLKKSGVEVSEIHASDGMRFFDFEDPNGNQLGAVTF</sequence>
<keyword evidence="1" id="KW-0479">Metal-binding</keyword>
<evidence type="ECO:0000259" key="2">
    <source>
        <dbReference type="PROSITE" id="PS51819"/>
    </source>
</evidence>
<dbReference type="Gene3D" id="3.10.180.10">
    <property type="entry name" value="2,3-Dihydroxybiphenyl 1,2-Dioxygenase, domain 1"/>
    <property type="match status" value="1"/>
</dbReference>
<protein>
    <submittedName>
        <fullName evidence="3">VOC family protein</fullName>
    </submittedName>
</protein>
<dbReference type="PANTHER" id="PTHR36113:SF6">
    <property type="entry name" value="FOSFOMYCIN RESISTANCE PROTEIN FOSX"/>
    <property type="match status" value="1"/>
</dbReference>
<dbReference type="OrthoDB" id="2184229at2"/>
<evidence type="ECO:0000256" key="1">
    <source>
        <dbReference type="ARBA" id="ARBA00022723"/>
    </source>
</evidence>
<reference evidence="3 4" key="1">
    <citation type="submission" date="2019-01" db="EMBL/GenBank/DDBJ databases">
        <title>Chengkuizengella sp. nov., isolated from deep-sea sediment of East Pacific Ocean.</title>
        <authorList>
            <person name="Yang J."/>
            <person name="Lai Q."/>
            <person name="Shao Z."/>
        </authorList>
    </citation>
    <scope>NUCLEOTIDE SEQUENCE [LARGE SCALE GENOMIC DNA]</scope>
    <source>
        <strain evidence="3 4">YPA3-1-1</strain>
    </source>
</reference>
<dbReference type="GO" id="GO:0046872">
    <property type="term" value="F:metal ion binding"/>
    <property type="evidence" value="ECO:0007669"/>
    <property type="project" value="UniProtKB-KW"/>
</dbReference>
<dbReference type="InterPro" id="IPR051332">
    <property type="entry name" value="Fosfomycin_Res_Enzymes"/>
</dbReference>
<dbReference type="InterPro" id="IPR029068">
    <property type="entry name" value="Glyas_Bleomycin-R_OHBP_Dase"/>
</dbReference>
<dbReference type="Proteomes" id="UP000448943">
    <property type="component" value="Unassembled WGS sequence"/>
</dbReference>
<dbReference type="AlphaFoldDB" id="A0A6N9Q6L1"/>
<dbReference type="Pfam" id="PF00903">
    <property type="entry name" value="Glyoxalase"/>
    <property type="match status" value="1"/>
</dbReference>
<name>A0A6N9Q6L1_9BACL</name>
<gene>
    <name evidence="3" type="ORF">ERL59_16420</name>
</gene>
<keyword evidence="4" id="KW-1185">Reference proteome</keyword>
<dbReference type="PROSITE" id="PS51819">
    <property type="entry name" value="VOC"/>
    <property type="match status" value="1"/>
</dbReference>
<evidence type="ECO:0000313" key="3">
    <source>
        <dbReference type="EMBL" id="NBI30535.1"/>
    </source>
</evidence>